<dbReference type="RefSeq" id="WP_094983968.1">
    <property type="nucleotide sequence ID" value="NZ_NHNI01000001.1"/>
</dbReference>
<evidence type="ECO:0000259" key="1">
    <source>
        <dbReference type="Pfam" id="PF04230"/>
    </source>
</evidence>
<gene>
    <name evidence="2" type="ORF">CBP51_04315</name>
</gene>
<dbReference type="GO" id="GO:0016740">
    <property type="term" value="F:transferase activity"/>
    <property type="evidence" value="ECO:0007669"/>
    <property type="project" value="UniProtKB-KW"/>
</dbReference>
<feature type="domain" description="Polysaccharide pyruvyl transferase" evidence="1">
    <location>
        <begin position="98"/>
        <end position="211"/>
    </location>
</feature>
<sequence>MFKRLAAYLEPAVEYKPRLPFPYVDLYNWMPSDGRVNFGDHLAEIVTRQVLALQGLSLDQQVSKSARLLAIGSVLQYSADDDHIWGTGWNGKVPEVMFKSRRLNLHAVRGPLTAEFLQRRGFAVPDIYGDPALLVPHLFSGRFTPNPSRDYVFVPNLHDLSILPPNTPHVILPLQGWNRVIEQILQAKLVLASSLHGLIIAEAYGIPARYVRLSQTEDPFKYNDYYLGSGRVEAELQFASSIDEGKEMGGMPGLRFDYRPLLNAFPYYLWD</sequence>
<reference evidence="3" key="1">
    <citation type="submission" date="2017-05" db="EMBL/GenBank/DDBJ databases">
        <authorList>
            <person name="Barney B.M."/>
        </authorList>
    </citation>
    <scope>NUCLEOTIDE SEQUENCE [LARGE SCALE GENOMIC DNA]</scope>
    <source>
        <strain evidence="3">PSBB022</strain>
    </source>
</reference>
<proteinExistence type="predicted"/>
<organism evidence="2 3">
    <name type="scientific">Cellvibrio mixtus</name>
    <dbReference type="NCBI Taxonomy" id="39650"/>
    <lineage>
        <taxon>Bacteria</taxon>
        <taxon>Pseudomonadati</taxon>
        <taxon>Pseudomonadota</taxon>
        <taxon>Gammaproteobacteria</taxon>
        <taxon>Cellvibrionales</taxon>
        <taxon>Cellvibrionaceae</taxon>
        <taxon>Cellvibrio</taxon>
    </lineage>
</organism>
<name>A0A266QA91_9GAMM</name>
<dbReference type="Pfam" id="PF04230">
    <property type="entry name" value="PS_pyruv_trans"/>
    <property type="match status" value="1"/>
</dbReference>
<keyword evidence="2" id="KW-0808">Transferase</keyword>
<evidence type="ECO:0000313" key="2">
    <source>
        <dbReference type="EMBL" id="OZY86259.1"/>
    </source>
</evidence>
<keyword evidence="3" id="KW-1185">Reference proteome</keyword>
<dbReference type="EMBL" id="NHNI01000001">
    <property type="protein sequence ID" value="OZY86259.1"/>
    <property type="molecule type" value="Genomic_DNA"/>
</dbReference>
<dbReference type="InterPro" id="IPR007345">
    <property type="entry name" value="Polysacch_pyruvyl_Trfase"/>
</dbReference>
<dbReference type="Proteomes" id="UP000216101">
    <property type="component" value="Unassembled WGS sequence"/>
</dbReference>
<comment type="caution">
    <text evidence="2">The sequence shown here is derived from an EMBL/GenBank/DDBJ whole genome shotgun (WGS) entry which is preliminary data.</text>
</comment>
<dbReference type="AlphaFoldDB" id="A0A266QA91"/>
<accession>A0A266QA91</accession>
<evidence type="ECO:0000313" key="3">
    <source>
        <dbReference type="Proteomes" id="UP000216101"/>
    </source>
</evidence>
<protein>
    <submittedName>
        <fullName evidence="2">Pyruvyl transferase</fullName>
    </submittedName>
</protein>